<evidence type="ECO:0000313" key="7">
    <source>
        <dbReference type="Proteomes" id="UP000018144"/>
    </source>
</evidence>
<dbReference type="Gene3D" id="6.10.140.2220">
    <property type="match status" value="1"/>
</dbReference>
<gene>
    <name evidence="6" type="ORF">PCON_14333</name>
</gene>
<evidence type="ECO:0000256" key="2">
    <source>
        <dbReference type="ARBA" id="ARBA00022771"/>
    </source>
</evidence>
<name>U4LN02_PYROM</name>
<dbReference type="InterPro" id="IPR002893">
    <property type="entry name" value="Znf_MYND"/>
</dbReference>
<evidence type="ECO:0000256" key="1">
    <source>
        <dbReference type="ARBA" id="ARBA00022723"/>
    </source>
</evidence>
<dbReference type="PROSITE" id="PS50865">
    <property type="entry name" value="ZF_MYND_2"/>
    <property type="match status" value="1"/>
</dbReference>
<reference evidence="6 7" key="1">
    <citation type="journal article" date="2013" name="PLoS Genet.">
        <title>The genome and development-dependent transcriptomes of Pyronema confluens: a window into fungal evolution.</title>
        <authorList>
            <person name="Traeger S."/>
            <person name="Altegoer F."/>
            <person name="Freitag M."/>
            <person name="Gabaldon T."/>
            <person name="Kempken F."/>
            <person name="Kumar A."/>
            <person name="Marcet-Houben M."/>
            <person name="Poggeler S."/>
            <person name="Stajich J.E."/>
            <person name="Nowrousian M."/>
        </authorList>
    </citation>
    <scope>NUCLEOTIDE SEQUENCE [LARGE SCALE GENOMIC DNA]</scope>
    <source>
        <strain evidence="7">CBS 100304</strain>
        <tissue evidence="6">Vegetative mycelium</tissue>
    </source>
</reference>
<dbReference type="PANTHER" id="PTHR10237:SF14">
    <property type="entry name" value="MYND-TYPE DOMAIN-CONTAINING PROTEIN"/>
    <property type="match status" value="1"/>
</dbReference>
<keyword evidence="3" id="KW-0862">Zinc</keyword>
<dbReference type="GO" id="GO:0000981">
    <property type="term" value="F:DNA-binding transcription factor activity, RNA polymerase II-specific"/>
    <property type="evidence" value="ECO:0007669"/>
    <property type="project" value="TreeGrafter"/>
</dbReference>
<dbReference type="Pfam" id="PF01753">
    <property type="entry name" value="zf-MYND"/>
    <property type="match status" value="1"/>
</dbReference>
<dbReference type="STRING" id="1076935.U4LN02"/>
<protein>
    <submittedName>
        <fullName evidence="6">Similar to SET and MYND domain-containing protein DDB_G0277331 acc. no. Q54ZX8</fullName>
    </submittedName>
</protein>
<dbReference type="InterPro" id="IPR024119">
    <property type="entry name" value="TF_DEAF-1"/>
</dbReference>
<dbReference type="GO" id="GO:0005634">
    <property type="term" value="C:nucleus"/>
    <property type="evidence" value="ECO:0007669"/>
    <property type="project" value="TreeGrafter"/>
</dbReference>
<dbReference type="AlphaFoldDB" id="U4LN02"/>
<keyword evidence="7" id="KW-1185">Reference proteome</keyword>
<dbReference type="SUPFAM" id="SSF144232">
    <property type="entry name" value="HIT/MYND zinc finger-like"/>
    <property type="match status" value="1"/>
</dbReference>
<accession>U4LN02</accession>
<dbReference type="eggNOG" id="ENOG502S6XP">
    <property type="taxonomic scope" value="Eukaryota"/>
</dbReference>
<dbReference type="Proteomes" id="UP000018144">
    <property type="component" value="Unassembled WGS sequence"/>
</dbReference>
<evidence type="ECO:0000259" key="5">
    <source>
        <dbReference type="PROSITE" id="PS50865"/>
    </source>
</evidence>
<organism evidence="6 7">
    <name type="scientific">Pyronema omphalodes (strain CBS 100304)</name>
    <name type="common">Pyronema confluens</name>
    <dbReference type="NCBI Taxonomy" id="1076935"/>
    <lineage>
        <taxon>Eukaryota</taxon>
        <taxon>Fungi</taxon>
        <taxon>Dikarya</taxon>
        <taxon>Ascomycota</taxon>
        <taxon>Pezizomycotina</taxon>
        <taxon>Pezizomycetes</taxon>
        <taxon>Pezizales</taxon>
        <taxon>Pyronemataceae</taxon>
        <taxon>Pyronema</taxon>
    </lineage>
</organism>
<dbReference type="GO" id="GO:0008270">
    <property type="term" value="F:zinc ion binding"/>
    <property type="evidence" value="ECO:0007669"/>
    <property type="project" value="UniProtKB-KW"/>
</dbReference>
<keyword evidence="1" id="KW-0479">Metal-binding</keyword>
<proteinExistence type="predicted"/>
<keyword evidence="2 4" id="KW-0863">Zinc-finger</keyword>
<dbReference type="PROSITE" id="PS01360">
    <property type="entry name" value="ZF_MYND_1"/>
    <property type="match status" value="1"/>
</dbReference>
<dbReference type="OrthoDB" id="265717at2759"/>
<dbReference type="EMBL" id="HF936042">
    <property type="protein sequence ID" value="CCX33293.1"/>
    <property type="molecule type" value="Genomic_DNA"/>
</dbReference>
<sequence length="146" mass="17210">MNNEQLLIAFYDNKRGETFAKNPDLKPGRTMAFLYPKFHYFFDGQTGLRIEQSAVQEGRVKILPYTMDTILKVNDKIWEEKDRCQKCQKEGVELNRCARCKSAVYCGKDCQTADWNEHKKLCKAFTEVKWFTDKNWVSASVKNFRF</sequence>
<evidence type="ECO:0000256" key="4">
    <source>
        <dbReference type="PROSITE-ProRule" id="PRU00134"/>
    </source>
</evidence>
<dbReference type="PANTHER" id="PTHR10237">
    <property type="entry name" value="DEFORMED EPIDERMAL AUTOREGULATORY FACTOR 1 HOMOLOG SUPPRESSIN"/>
    <property type="match status" value="1"/>
</dbReference>
<feature type="domain" description="MYND-type" evidence="5">
    <location>
        <begin position="84"/>
        <end position="122"/>
    </location>
</feature>
<evidence type="ECO:0000256" key="3">
    <source>
        <dbReference type="ARBA" id="ARBA00022833"/>
    </source>
</evidence>
<evidence type="ECO:0000313" key="6">
    <source>
        <dbReference type="EMBL" id="CCX33293.1"/>
    </source>
</evidence>